<dbReference type="PRINTS" id="PR00864">
    <property type="entry name" value="PREPILNPTASE"/>
</dbReference>
<evidence type="ECO:0000256" key="3">
    <source>
        <dbReference type="ARBA" id="ARBA00022475"/>
    </source>
</evidence>
<keyword evidence="3" id="KW-1003">Cell membrane</keyword>
<keyword evidence="9" id="KW-0645">Protease</keyword>
<comment type="caution">
    <text evidence="13">The sequence shown here is derived from an EMBL/GenBank/DDBJ whole genome shotgun (WGS) entry which is preliminary data.</text>
</comment>
<dbReference type="EMBL" id="QEKH01000001">
    <property type="protein sequence ID" value="PVY45860.1"/>
    <property type="molecule type" value="Genomic_DNA"/>
</dbReference>
<dbReference type="GeneID" id="78293591"/>
<dbReference type="InterPro" id="IPR000045">
    <property type="entry name" value="Prepilin_IV_endopep_pep"/>
</dbReference>
<keyword evidence="7 10" id="KW-0472">Membrane</keyword>
<feature type="transmembrane region" description="Helical" evidence="10">
    <location>
        <begin position="20"/>
        <end position="41"/>
    </location>
</feature>
<dbReference type="GO" id="GO:0005886">
    <property type="term" value="C:plasma membrane"/>
    <property type="evidence" value="ECO:0007669"/>
    <property type="project" value="UniProtKB-SubCell"/>
</dbReference>
<feature type="domain" description="Prepilin type IV endopeptidase peptidase" evidence="11">
    <location>
        <begin position="130"/>
        <end position="246"/>
    </location>
</feature>
<keyword evidence="9" id="KW-0378">Hydrolase</keyword>
<dbReference type="GO" id="GO:0032259">
    <property type="term" value="P:methylation"/>
    <property type="evidence" value="ECO:0007669"/>
    <property type="project" value="UniProtKB-KW"/>
</dbReference>
<evidence type="ECO:0000259" key="11">
    <source>
        <dbReference type="Pfam" id="PF01478"/>
    </source>
</evidence>
<feature type="transmembrane region" description="Helical" evidence="10">
    <location>
        <begin position="179"/>
        <end position="200"/>
    </location>
</feature>
<evidence type="ECO:0000256" key="1">
    <source>
        <dbReference type="ARBA" id="ARBA00004429"/>
    </source>
</evidence>
<dbReference type="EC" id="2.1.1.-" evidence="9"/>
<dbReference type="PANTHER" id="PTHR30487:SF0">
    <property type="entry name" value="PREPILIN LEADER PEPTIDASE_N-METHYLTRANSFERASE-RELATED"/>
    <property type="match status" value="1"/>
</dbReference>
<feature type="transmembrane region" description="Helical" evidence="10">
    <location>
        <begin position="95"/>
        <end position="113"/>
    </location>
</feature>
<dbReference type="InterPro" id="IPR050882">
    <property type="entry name" value="Prepilin_peptidase/N-MTase"/>
</dbReference>
<reference evidence="13 14" key="1">
    <citation type="submission" date="2018-04" db="EMBL/GenBank/DDBJ databases">
        <title>Genomic Encyclopedia of Type Strains, Phase IV (KMG-IV): sequencing the most valuable type-strain genomes for metagenomic binning, comparative biology and taxonomic classification.</title>
        <authorList>
            <person name="Goeker M."/>
        </authorList>
    </citation>
    <scope>NUCLEOTIDE SEQUENCE [LARGE SCALE GENOMIC DNA]</scope>
    <source>
        <strain evidence="13 14">DSM 14823</strain>
    </source>
</reference>
<keyword evidence="5 9" id="KW-0812">Transmembrane</keyword>
<evidence type="ECO:0000313" key="13">
    <source>
        <dbReference type="EMBL" id="PVY45860.1"/>
    </source>
</evidence>
<protein>
    <recommendedName>
        <fullName evidence="9">Prepilin leader peptidase/N-methyltransferase</fullName>
        <ecNumber evidence="9">2.1.1.-</ecNumber>
        <ecNumber evidence="9">3.4.23.43</ecNumber>
    </recommendedName>
</protein>
<dbReference type="GO" id="GO:0006465">
    <property type="term" value="P:signal peptide processing"/>
    <property type="evidence" value="ECO:0007669"/>
    <property type="project" value="TreeGrafter"/>
</dbReference>
<dbReference type="InterPro" id="IPR010627">
    <property type="entry name" value="Prepilin_pept_A24_N"/>
</dbReference>
<keyword evidence="14" id="KW-1185">Reference proteome</keyword>
<dbReference type="AlphaFoldDB" id="A0A2U1BB07"/>
<dbReference type="Proteomes" id="UP000245959">
    <property type="component" value="Unassembled WGS sequence"/>
</dbReference>
<accession>A0A2U1BB07</accession>
<dbReference type="Pfam" id="PF06750">
    <property type="entry name" value="A24_N_bact"/>
    <property type="match status" value="1"/>
</dbReference>
<dbReference type="GO" id="GO:0008168">
    <property type="term" value="F:methyltransferase activity"/>
    <property type="evidence" value="ECO:0007669"/>
    <property type="project" value="UniProtKB-KW"/>
</dbReference>
<dbReference type="GO" id="GO:0004190">
    <property type="term" value="F:aspartic-type endopeptidase activity"/>
    <property type="evidence" value="ECO:0007669"/>
    <property type="project" value="UniProtKB-EC"/>
</dbReference>
<organism evidence="13 14">
    <name type="scientific">Victivallis vadensis</name>
    <dbReference type="NCBI Taxonomy" id="172901"/>
    <lineage>
        <taxon>Bacteria</taxon>
        <taxon>Pseudomonadati</taxon>
        <taxon>Lentisphaerota</taxon>
        <taxon>Lentisphaeria</taxon>
        <taxon>Victivallales</taxon>
        <taxon>Victivallaceae</taxon>
        <taxon>Victivallis</taxon>
    </lineage>
</organism>
<evidence type="ECO:0000313" key="14">
    <source>
        <dbReference type="Proteomes" id="UP000245959"/>
    </source>
</evidence>
<feature type="transmembrane region" description="Helical" evidence="10">
    <location>
        <begin position="231"/>
        <end position="252"/>
    </location>
</feature>
<gene>
    <name evidence="13" type="ORF">C8D82_10154</name>
</gene>
<feature type="transmembrane region" description="Helical" evidence="10">
    <location>
        <begin position="125"/>
        <end position="141"/>
    </location>
</feature>
<dbReference type="Gene3D" id="1.20.120.1220">
    <property type="match status" value="1"/>
</dbReference>
<evidence type="ECO:0000256" key="10">
    <source>
        <dbReference type="SAM" id="Phobius"/>
    </source>
</evidence>
<keyword evidence="9" id="KW-0808">Transferase</keyword>
<keyword evidence="9" id="KW-0489">Methyltransferase</keyword>
<feature type="transmembrane region" description="Helical" evidence="10">
    <location>
        <begin position="153"/>
        <end position="173"/>
    </location>
</feature>
<name>A0A2U1BB07_9BACT</name>
<comment type="similarity">
    <text evidence="2 8">Belongs to the peptidase A24 family.</text>
</comment>
<evidence type="ECO:0000256" key="4">
    <source>
        <dbReference type="ARBA" id="ARBA00022519"/>
    </source>
</evidence>
<keyword evidence="6 10" id="KW-1133">Transmembrane helix</keyword>
<dbReference type="Pfam" id="PF01478">
    <property type="entry name" value="Peptidase_A24"/>
    <property type="match status" value="1"/>
</dbReference>
<evidence type="ECO:0000256" key="2">
    <source>
        <dbReference type="ARBA" id="ARBA00005801"/>
    </source>
</evidence>
<comment type="function">
    <text evidence="9">Plays an essential role in type IV pili and type II pseudopili formation by proteolytically removing the leader sequence from substrate proteins and subsequently monomethylating the alpha-amino group of the newly exposed N-terminal phenylalanine.</text>
</comment>
<dbReference type="PANTHER" id="PTHR30487">
    <property type="entry name" value="TYPE 4 PREPILIN-LIKE PROTEINS LEADER PEPTIDE-PROCESSING ENZYME"/>
    <property type="match status" value="1"/>
</dbReference>
<evidence type="ECO:0000256" key="8">
    <source>
        <dbReference type="RuleBase" id="RU003793"/>
    </source>
</evidence>
<dbReference type="InterPro" id="IPR014032">
    <property type="entry name" value="Peptidase_A24A_bac"/>
</dbReference>
<evidence type="ECO:0000256" key="9">
    <source>
        <dbReference type="RuleBase" id="RU003794"/>
    </source>
</evidence>
<dbReference type="RefSeq" id="WP_116882256.1">
    <property type="nucleotide sequence ID" value="NZ_CAJKCJ010000001.1"/>
</dbReference>
<keyword evidence="4" id="KW-0997">Cell inner membrane</keyword>
<feature type="transmembrane region" description="Helical" evidence="10">
    <location>
        <begin position="259"/>
        <end position="277"/>
    </location>
</feature>
<evidence type="ECO:0000256" key="6">
    <source>
        <dbReference type="ARBA" id="ARBA00022989"/>
    </source>
</evidence>
<feature type="domain" description="Prepilin peptidase A24 N-terminal" evidence="12">
    <location>
        <begin position="32"/>
        <end position="114"/>
    </location>
</feature>
<dbReference type="EC" id="3.4.23.43" evidence="9"/>
<evidence type="ECO:0000256" key="7">
    <source>
        <dbReference type="ARBA" id="ARBA00023136"/>
    </source>
</evidence>
<sequence>MLRLTDGMSEWWFRAGLEYPTVAVFAFFAVFVFGSCLGSFLNVCIWRLPLGESVVTAPSHCTKCGYEIRWYDNIPIVSYLVLRGRCRCCREPYSCRYLVVEALTGVLFVLAFVKVGLADQPICTVFPYWAMILLAVAASWIDAEHRLIPDALTIPAMCFGVAVSAVCPSVWGIESRLYAPVYALISGAIPALFLALFAIIGKKLTRKEVLGWGDVTFIAAVGMLLGLPAAFFAVAAGSLAGTFYGIGVAAVLKRPVARVKIAFGPFLAGAALVWLFAGEKILRWYLVHGVHLPPAP</sequence>
<comment type="subcellular location">
    <subcellularLocation>
        <location evidence="1">Cell inner membrane</location>
        <topology evidence="1">Multi-pass membrane protein</topology>
    </subcellularLocation>
    <subcellularLocation>
        <location evidence="9">Cell membrane</location>
        <topology evidence="9">Multi-pass membrane protein</topology>
    </subcellularLocation>
</comment>
<proteinExistence type="inferred from homology"/>
<comment type="catalytic activity">
    <reaction evidence="9">
        <text>Typically cleaves a -Gly-|-Phe- bond to release an N-terminal, basic peptide of 5-8 residues from type IV prepilin, and then N-methylates the new N-terminal amino group, the methyl donor being S-adenosyl-L-methionine.</text>
        <dbReference type="EC" id="3.4.23.43"/>
    </reaction>
</comment>
<evidence type="ECO:0000259" key="12">
    <source>
        <dbReference type="Pfam" id="PF06750"/>
    </source>
</evidence>
<evidence type="ECO:0000256" key="5">
    <source>
        <dbReference type="ARBA" id="ARBA00022692"/>
    </source>
</evidence>
<keyword evidence="9" id="KW-0511">Multifunctional enzyme</keyword>